<evidence type="ECO:0000256" key="2">
    <source>
        <dbReference type="ARBA" id="ARBA00022475"/>
    </source>
</evidence>
<proteinExistence type="predicted"/>
<evidence type="ECO:0000256" key="6">
    <source>
        <dbReference type="SAM" id="Phobius"/>
    </source>
</evidence>
<accession>A0A926DQU7</accession>
<evidence type="ECO:0000259" key="7">
    <source>
        <dbReference type="Pfam" id="PF04024"/>
    </source>
</evidence>
<feature type="domain" description="Phage shock protein PspC N-terminal" evidence="7">
    <location>
        <begin position="3"/>
        <end position="59"/>
    </location>
</feature>
<dbReference type="InterPro" id="IPR052027">
    <property type="entry name" value="PspC"/>
</dbReference>
<dbReference type="PANTHER" id="PTHR33885">
    <property type="entry name" value="PHAGE SHOCK PROTEIN C"/>
    <property type="match status" value="1"/>
</dbReference>
<name>A0A926DQU7_9FIRM</name>
<protein>
    <submittedName>
        <fullName evidence="8">PspC domain-containing protein</fullName>
    </submittedName>
</protein>
<dbReference type="Proteomes" id="UP000657006">
    <property type="component" value="Unassembled WGS sequence"/>
</dbReference>
<sequence length="60" mass="6682">MSKKLYRSKSDQKLAGICGGIAEYFHIDSTLVRVIMALAACMGWGIVFYIICIFVIPLEP</sequence>
<feature type="transmembrane region" description="Helical" evidence="6">
    <location>
        <begin position="34"/>
        <end position="56"/>
    </location>
</feature>
<keyword evidence="5 6" id="KW-0472">Membrane</keyword>
<dbReference type="Pfam" id="PF04024">
    <property type="entry name" value="PspC"/>
    <property type="match status" value="1"/>
</dbReference>
<keyword evidence="3 6" id="KW-0812">Transmembrane</keyword>
<reference evidence="8" key="1">
    <citation type="submission" date="2020-08" db="EMBL/GenBank/DDBJ databases">
        <title>Genome public.</title>
        <authorList>
            <person name="Liu C."/>
            <person name="Sun Q."/>
        </authorList>
    </citation>
    <scope>NUCLEOTIDE SEQUENCE</scope>
    <source>
        <strain evidence="8">NSJ-32</strain>
    </source>
</reference>
<evidence type="ECO:0000256" key="4">
    <source>
        <dbReference type="ARBA" id="ARBA00022989"/>
    </source>
</evidence>
<evidence type="ECO:0000256" key="5">
    <source>
        <dbReference type="ARBA" id="ARBA00023136"/>
    </source>
</evidence>
<evidence type="ECO:0000313" key="8">
    <source>
        <dbReference type="EMBL" id="MBC8542368.1"/>
    </source>
</evidence>
<evidence type="ECO:0000313" key="9">
    <source>
        <dbReference type="Proteomes" id="UP000657006"/>
    </source>
</evidence>
<dbReference type="AlphaFoldDB" id="A0A926DQU7"/>
<organism evidence="8 9">
    <name type="scientific">Bianquea renquensis</name>
    <dbReference type="NCBI Taxonomy" id="2763661"/>
    <lineage>
        <taxon>Bacteria</taxon>
        <taxon>Bacillati</taxon>
        <taxon>Bacillota</taxon>
        <taxon>Clostridia</taxon>
        <taxon>Eubacteriales</taxon>
        <taxon>Bianqueaceae</taxon>
        <taxon>Bianquea</taxon>
    </lineage>
</organism>
<comment type="caution">
    <text evidence="8">The sequence shown here is derived from an EMBL/GenBank/DDBJ whole genome shotgun (WGS) entry which is preliminary data.</text>
</comment>
<dbReference type="GO" id="GO:0005886">
    <property type="term" value="C:plasma membrane"/>
    <property type="evidence" value="ECO:0007669"/>
    <property type="project" value="UniProtKB-SubCell"/>
</dbReference>
<dbReference type="EMBL" id="JACRSQ010000002">
    <property type="protein sequence ID" value="MBC8542368.1"/>
    <property type="molecule type" value="Genomic_DNA"/>
</dbReference>
<keyword evidence="2" id="KW-1003">Cell membrane</keyword>
<gene>
    <name evidence="8" type="ORF">H8730_02250</name>
</gene>
<dbReference type="PANTHER" id="PTHR33885:SF3">
    <property type="entry name" value="PHAGE SHOCK PROTEIN C"/>
    <property type="match status" value="1"/>
</dbReference>
<keyword evidence="4 6" id="KW-1133">Transmembrane helix</keyword>
<comment type="subcellular location">
    <subcellularLocation>
        <location evidence="1">Cell membrane</location>
        <topology evidence="1">Single-pass membrane protein</topology>
    </subcellularLocation>
</comment>
<evidence type="ECO:0000256" key="3">
    <source>
        <dbReference type="ARBA" id="ARBA00022692"/>
    </source>
</evidence>
<evidence type="ECO:0000256" key="1">
    <source>
        <dbReference type="ARBA" id="ARBA00004162"/>
    </source>
</evidence>
<dbReference type="InterPro" id="IPR007168">
    <property type="entry name" value="Phageshock_PspC_N"/>
</dbReference>
<keyword evidence="9" id="KW-1185">Reference proteome</keyword>